<evidence type="ECO:0000313" key="3">
    <source>
        <dbReference type="Proteomes" id="UP000244755"/>
    </source>
</evidence>
<dbReference type="GO" id="GO:0016491">
    <property type="term" value="F:oxidoreductase activity"/>
    <property type="evidence" value="ECO:0007669"/>
    <property type="project" value="InterPro"/>
</dbReference>
<dbReference type="OrthoDB" id="7849608at2"/>
<keyword evidence="3" id="KW-1185">Reference proteome</keyword>
<sequence length="441" mass="46139">MGTVHVPKVHVLGAGLAGLSAALRLAKAGRRVVVHEAAKQAGGRCRSYFDPALGLTIDNGNHLLLSGNRDALDFLKLAGAPDGVLAGPDEAAFAFADLATGERWTLRPNAGRLPWWVLDARRRVPGSRARDYLAPLGIFRGATKAATIGESMACEGLLWDRLWRPVLLAALNTEPQESDAGLAATILRETLGAGGRACRPLVAVEGLSAAFVDPALAALAKAGAEMRFGRRLRGLGIEDGRLTRLDFTDGAEDLGPDDAAVLALPPWVAADLMPGLDVPQSHRSIVNAHFALPPKPGAPLLLGVVGGVTEWLFSYPDRLSVTISGADRLLDVPRDELARTIWDEVSRLSGFSGEPLPRWQIVKEKRATFAATPAEAARRPGARTHIANLALAGDWTATGLPSTIEGAIRSGATAAQILSGTDARAGTGARTGGNAALRGAA</sequence>
<dbReference type="AlphaFoldDB" id="A0A2R4WGA0"/>
<dbReference type="PANTHER" id="PTHR42923">
    <property type="entry name" value="PROTOPORPHYRINOGEN OXIDASE"/>
    <property type="match status" value="1"/>
</dbReference>
<name>A0A2R4WGA0_9HYPH</name>
<reference evidence="2 3" key="1">
    <citation type="submission" date="2018-04" db="EMBL/GenBank/DDBJ databases">
        <title>Methylobacterium sp. PR1016A genome.</title>
        <authorList>
            <person name="Park W."/>
        </authorList>
    </citation>
    <scope>NUCLEOTIDE SEQUENCE [LARGE SCALE GENOMIC DNA]</scope>
    <source>
        <strain evidence="2 3">PR1016A</strain>
    </source>
</reference>
<dbReference type="RefSeq" id="WP_099952466.1">
    <property type="nucleotide sequence ID" value="NZ_CP028843.1"/>
</dbReference>
<dbReference type="InterPro" id="IPR036188">
    <property type="entry name" value="FAD/NAD-bd_sf"/>
</dbReference>
<proteinExistence type="predicted"/>
<dbReference type="InterPro" id="IPR050464">
    <property type="entry name" value="Zeta_carotene_desat/Oxidored"/>
</dbReference>
<dbReference type="InterPro" id="IPR017830">
    <property type="entry name" value="SQase_HpnE"/>
</dbReference>
<dbReference type="NCBIfam" id="TIGR03467">
    <property type="entry name" value="HpnE"/>
    <property type="match status" value="1"/>
</dbReference>
<dbReference type="PANTHER" id="PTHR42923:SF47">
    <property type="entry name" value="BLR3003 PROTEIN"/>
    <property type="match status" value="1"/>
</dbReference>
<evidence type="ECO:0000259" key="1">
    <source>
        <dbReference type="Pfam" id="PF01593"/>
    </source>
</evidence>
<accession>A0A2R4WGA0</accession>
<organism evidence="2 3">
    <name type="scientific">Methylobacterium currus</name>
    <dbReference type="NCBI Taxonomy" id="2051553"/>
    <lineage>
        <taxon>Bacteria</taxon>
        <taxon>Pseudomonadati</taxon>
        <taxon>Pseudomonadota</taxon>
        <taxon>Alphaproteobacteria</taxon>
        <taxon>Hyphomicrobiales</taxon>
        <taxon>Methylobacteriaceae</taxon>
        <taxon>Methylobacterium</taxon>
    </lineage>
</organism>
<dbReference type="Proteomes" id="UP000244755">
    <property type="component" value="Chromosome 1"/>
</dbReference>
<dbReference type="Pfam" id="PF01593">
    <property type="entry name" value="Amino_oxidase"/>
    <property type="match status" value="1"/>
</dbReference>
<feature type="domain" description="Amine oxidase" evidence="1">
    <location>
        <begin position="16"/>
        <end position="417"/>
    </location>
</feature>
<dbReference type="EMBL" id="CP028843">
    <property type="protein sequence ID" value="AWB20564.1"/>
    <property type="molecule type" value="Genomic_DNA"/>
</dbReference>
<protein>
    <submittedName>
        <fullName evidence="2">FAD-binding protein</fullName>
    </submittedName>
</protein>
<evidence type="ECO:0000313" key="2">
    <source>
        <dbReference type="EMBL" id="AWB20564.1"/>
    </source>
</evidence>
<dbReference type="KEGG" id="mee:DA075_06150"/>
<dbReference type="Gene3D" id="3.50.50.60">
    <property type="entry name" value="FAD/NAD(P)-binding domain"/>
    <property type="match status" value="1"/>
</dbReference>
<dbReference type="SUPFAM" id="SSF51905">
    <property type="entry name" value="FAD/NAD(P)-binding domain"/>
    <property type="match status" value="1"/>
</dbReference>
<dbReference type="InterPro" id="IPR002937">
    <property type="entry name" value="Amino_oxidase"/>
</dbReference>
<gene>
    <name evidence="2" type="ORF">DA075_06150</name>
</gene>